<dbReference type="EMBL" id="BART01025368">
    <property type="protein sequence ID" value="GAH00049.1"/>
    <property type="molecule type" value="Genomic_DNA"/>
</dbReference>
<dbReference type="AlphaFoldDB" id="X1D4M5"/>
<accession>X1D4M5</accession>
<evidence type="ECO:0000313" key="1">
    <source>
        <dbReference type="EMBL" id="GAH00049.1"/>
    </source>
</evidence>
<protein>
    <recommendedName>
        <fullName evidence="2">N-acetyltransferase domain-containing protein</fullName>
    </recommendedName>
</protein>
<sequence length="123" mass="14514">YFFSYKERFESEMNKRVLDLKYRNSIILARENGKIVGAGFVSTYIDILGNENCLIHQVMTKKEDSYKRSIEERIIRELMKYVKTTLKINKAYTKCRDSDSALRSLLLKLGIKKSKEVLYETEL</sequence>
<feature type="non-terminal residue" evidence="1">
    <location>
        <position position="1"/>
    </location>
</feature>
<organism evidence="1">
    <name type="scientific">marine sediment metagenome</name>
    <dbReference type="NCBI Taxonomy" id="412755"/>
    <lineage>
        <taxon>unclassified sequences</taxon>
        <taxon>metagenomes</taxon>
        <taxon>ecological metagenomes</taxon>
    </lineage>
</organism>
<evidence type="ECO:0008006" key="2">
    <source>
        <dbReference type="Google" id="ProtNLM"/>
    </source>
</evidence>
<comment type="caution">
    <text evidence="1">The sequence shown here is derived from an EMBL/GenBank/DDBJ whole genome shotgun (WGS) entry which is preliminary data.</text>
</comment>
<reference evidence="1" key="1">
    <citation type="journal article" date="2014" name="Front. Microbiol.">
        <title>High frequency of phylogenetically diverse reductive dehalogenase-homologous genes in deep subseafloor sedimentary metagenomes.</title>
        <authorList>
            <person name="Kawai M."/>
            <person name="Futagami T."/>
            <person name="Toyoda A."/>
            <person name="Takaki Y."/>
            <person name="Nishi S."/>
            <person name="Hori S."/>
            <person name="Arai W."/>
            <person name="Tsubouchi T."/>
            <person name="Morono Y."/>
            <person name="Uchiyama I."/>
            <person name="Ito T."/>
            <person name="Fujiyama A."/>
            <person name="Inagaki F."/>
            <person name="Takami H."/>
        </authorList>
    </citation>
    <scope>NUCLEOTIDE SEQUENCE</scope>
    <source>
        <strain evidence="1">Expedition CK06-06</strain>
    </source>
</reference>
<gene>
    <name evidence="1" type="ORF">S01H4_45551</name>
</gene>
<dbReference type="Gene3D" id="3.40.630.30">
    <property type="match status" value="1"/>
</dbReference>
<name>X1D4M5_9ZZZZ</name>
<proteinExistence type="predicted"/>